<dbReference type="RefSeq" id="WP_027099739.1">
    <property type="nucleotide sequence ID" value="NZ_CABJAZ010000003.1"/>
</dbReference>
<comment type="caution">
    <text evidence="11">The sequence shown here is derived from an EMBL/GenBank/DDBJ whole genome shotgun (WGS) entry which is preliminary data.</text>
</comment>
<feature type="transmembrane region" description="Helical" evidence="9">
    <location>
        <begin position="99"/>
        <end position="117"/>
    </location>
</feature>
<dbReference type="GO" id="GO:0005886">
    <property type="term" value="C:plasma membrane"/>
    <property type="evidence" value="ECO:0007669"/>
    <property type="project" value="UniProtKB-SubCell"/>
</dbReference>
<keyword evidence="4 8" id="KW-0762">Sugar transport</keyword>
<dbReference type="NCBIfam" id="TIGR00410">
    <property type="entry name" value="lacE"/>
    <property type="match status" value="1"/>
</dbReference>
<accession>A0A174BAR8</accession>
<keyword evidence="5 9" id="KW-0812">Transmembrane</keyword>
<dbReference type="EMBL" id="MAPZ01000009">
    <property type="protein sequence ID" value="OBY12441.1"/>
    <property type="molecule type" value="Genomic_DNA"/>
</dbReference>
<evidence type="ECO:0000256" key="2">
    <source>
        <dbReference type="ARBA" id="ARBA00022448"/>
    </source>
</evidence>
<feature type="domain" description="PTS EIIC type-3" evidence="10">
    <location>
        <begin position="7"/>
        <end position="408"/>
    </location>
</feature>
<dbReference type="Pfam" id="PF02378">
    <property type="entry name" value="PTS_EIIC"/>
    <property type="match status" value="1"/>
</dbReference>
<evidence type="ECO:0000313" key="12">
    <source>
        <dbReference type="Proteomes" id="UP000092714"/>
    </source>
</evidence>
<organism evidence="11 12">
    <name type="scientific">Clostridium paraputrificum</name>
    <dbReference type="NCBI Taxonomy" id="29363"/>
    <lineage>
        <taxon>Bacteria</taxon>
        <taxon>Bacillati</taxon>
        <taxon>Bacillota</taxon>
        <taxon>Clostridia</taxon>
        <taxon>Eubacteriales</taxon>
        <taxon>Clostridiaceae</taxon>
        <taxon>Clostridium</taxon>
    </lineage>
</organism>
<feature type="transmembrane region" description="Helical" evidence="9">
    <location>
        <begin position="280"/>
        <end position="304"/>
    </location>
</feature>
<keyword evidence="2 8" id="KW-0813">Transport</keyword>
<dbReference type="GO" id="GO:1901264">
    <property type="term" value="P:carbohydrate derivative transport"/>
    <property type="evidence" value="ECO:0007669"/>
    <property type="project" value="TreeGrafter"/>
</dbReference>
<feature type="transmembrane region" description="Helical" evidence="9">
    <location>
        <begin position="233"/>
        <end position="253"/>
    </location>
</feature>
<dbReference type="PIRSF" id="PIRSF006351">
    <property type="entry name" value="PTS_EIIC-Cellobiose"/>
    <property type="match status" value="1"/>
</dbReference>
<evidence type="ECO:0000256" key="5">
    <source>
        <dbReference type="ARBA" id="ARBA00022692"/>
    </source>
</evidence>
<feature type="transmembrane region" description="Helical" evidence="9">
    <location>
        <begin position="67"/>
        <end position="92"/>
    </location>
</feature>
<dbReference type="PROSITE" id="PS51105">
    <property type="entry name" value="PTS_EIIC_TYPE_3"/>
    <property type="match status" value="1"/>
</dbReference>
<dbReference type="InterPro" id="IPR004796">
    <property type="entry name" value="PTS_IIC_cello"/>
</dbReference>
<evidence type="ECO:0000256" key="6">
    <source>
        <dbReference type="ARBA" id="ARBA00022989"/>
    </source>
</evidence>
<dbReference type="InterPro" id="IPR004501">
    <property type="entry name" value="PTS_EIIC_3"/>
</dbReference>
<dbReference type="OrthoDB" id="1641940at2"/>
<dbReference type="PANTHER" id="PTHR33989:SF4">
    <property type="entry name" value="PTS SYSTEM N,N'-DIACETYLCHITOBIOSE-SPECIFIC EIIC COMPONENT"/>
    <property type="match status" value="1"/>
</dbReference>
<evidence type="ECO:0000256" key="7">
    <source>
        <dbReference type="ARBA" id="ARBA00023136"/>
    </source>
</evidence>
<evidence type="ECO:0000313" key="11">
    <source>
        <dbReference type="EMBL" id="OBY12441.1"/>
    </source>
</evidence>
<keyword evidence="6 9" id="KW-1133">Transmembrane helix</keyword>
<dbReference type="PANTHER" id="PTHR33989">
    <property type="match status" value="1"/>
</dbReference>
<evidence type="ECO:0000256" key="4">
    <source>
        <dbReference type="ARBA" id="ARBA00022597"/>
    </source>
</evidence>
<feature type="transmembrane region" description="Helical" evidence="9">
    <location>
        <begin position="173"/>
        <end position="193"/>
    </location>
</feature>
<evidence type="ECO:0000259" key="10">
    <source>
        <dbReference type="PROSITE" id="PS51105"/>
    </source>
</evidence>
<evidence type="ECO:0000256" key="9">
    <source>
        <dbReference type="SAM" id="Phobius"/>
    </source>
</evidence>
<evidence type="ECO:0000256" key="8">
    <source>
        <dbReference type="PIRNR" id="PIRNR006351"/>
    </source>
</evidence>
<comment type="subcellular location">
    <subcellularLocation>
        <location evidence="1">Cell membrane</location>
        <topology evidence="1">Multi-pass membrane protein</topology>
    </subcellularLocation>
</comment>
<evidence type="ECO:0000256" key="1">
    <source>
        <dbReference type="ARBA" id="ARBA00004651"/>
    </source>
</evidence>
<keyword evidence="12" id="KW-1185">Reference proteome</keyword>
<feature type="transmembrane region" description="Helical" evidence="9">
    <location>
        <begin position="384"/>
        <end position="408"/>
    </location>
</feature>
<name>A0A174BAR8_9CLOT</name>
<evidence type="ECO:0000256" key="3">
    <source>
        <dbReference type="ARBA" id="ARBA00022475"/>
    </source>
</evidence>
<comment type="function">
    <text evidence="8">The phosphoenolpyruvate-dependent sugar phosphotransferase system (PTS), a major carbohydrate active -transport system, catalyzes the phosphorylation of incoming sugar substrates concomitant with their translocation across the cell membrane.</text>
</comment>
<dbReference type="GO" id="GO:0008982">
    <property type="term" value="F:protein-N(PI)-phosphohistidine-sugar phosphotransferase activity"/>
    <property type="evidence" value="ECO:0007669"/>
    <property type="project" value="UniProtKB-UniRule"/>
</dbReference>
<proteinExistence type="predicted"/>
<reference evidence="11 12" key="1">
    <citation type="submission" date="2016-06" db="EMBL/GenBank/DDBJ databases">
        <authorList>
            <person name="Kjaerup R.B."/>
            <person name="Dalgaard T.S."/>
            <person name="Juul-Madsen H.R."/>
        </authorList>
    </citation>
    <scope>NUCLEOTIDE SEQUENCE [LARGE SCALE GENOMIC DNA]</scope>
    <source>
        <strain evidence="11 12">373-A1</strain>
    </source>
</reference>
<feature type="transmembrane region" description="Helical" evidence="9">
    <location>
        <begin position="21"/>
        <end position="47"/>
    </location>
</feature>
<dbReference type="AlphaFoldDB" id="A0A174BAR8"/>
<gene>
    <name evidence="11" type="ORF">CP373A1_02270</name>
</gene>
<keyword evidence="7 8" id="KW-0472">Membrane</keyword>
<keyword evidence="3 8" id="KW-1003">Cell membrane</keyword>
<feature type="transmembrane region" description="Helical" evidence="9">
    <location>
        <begin position="205"/>
        <end position="226"/>
    </location>
</feature>
<dbReference type="InterPro" id="IPR003352">
    <property type="entry name" value="PTS_EIIC"/>
</dbReference>
<dbReference type="Proteomes" id="UP000092714">
    <property type="component" value="Unassembled WGS sequence"/>
</dbReference>
<feature type="transmembrane region" description="Helical" evidence="9">
    <location>
        <begin position="129"/>
        <end position="152"/>
    </location>
</feature>
<dbReference type="GeneID" id="42777581"/>
<sequence length="430" mass="46237">MKDKEQIMDKVMLFAEKVKTNNYLSAISNGLMMLMPLLMIGSIALLLAVLPIDAWKQFLTDTGIRTYLMAASTLTTSLIALYASFTVAYCLAENLGQKAIGAGCISAFCFLIITPLANFETGSYLDIGWLGAKGLFGAMIVALIAGRLYCLFLDKKIIIKMPESVPPVVSNTFAGLFPAIIVGFLFVFVAFGFSLTKYGSFADFVYGIIAAPLQNLSGSIWSLLFIILIQMVLWIFGLHGSLVVGSFISALYLPMDTMNMEAVMAGVANSDLPNIMGKTFYGLFAGIGGAGGTLSLIFVMLIFAKAKQHKAIAKLTVGPGCFTINEPIVFGLPLILNPIMAIPFITVPLIQTLVAYLAIAANIVPRLNGVQVPFGMPILVNGVLAGGWKVAVLQVVLIAIGMLVYFPFFKVLDKQALKSEEVSSEETLVQ</sequence>
<dbReference type="InterPro" id="IPR051088">
    <property type="entry name" value="PTS_Sugar-EIIC/EIIB"/>
</dbReference>
<dbReference type="eggNOG" id="COG1455">
    <property type="taxonomic scope" value="Bacteria"/>
</dbReference>
<dbReference type="GO" id="GO:0009401">
    <property type="term" value="P:phosphoenolpyruvate-dependent sugar phosphotransferase system"/>
    <property type="evidence" value="ECO:0007669"/>
    <property type="project" value="InterPro"/>
</dbReference>
<protein>
    <recommendedName>
        <fullName evidence="8">Permease IIC component</fullName>
    </recommendedName>
</protein>